<proteinExistence type="predicted"/>
<evidence type="ECO:0000313" key="2">
    <source>
        <dbReference type="Proteomes" id="UP000176308"/>
    </source>
</evidence>
<organism evidence="1 2">
    <name type="scientific">Candidatus Staskawiczbacteria bacterium RIFCSPLOWO2_01_FULL_33_9</name>
    <dbReference type="NCBI Taxonomy" id="1802211"/>
    <lineage>
        <taxon>Bacteria</taxon>
        <taxon>Candidatus Staskawicziibacteriota</taxon>
    </lineage>
</organism>
<gene>
    <name evidence="1" type="ORF">A2904_01610</name>
</gene>
<dbReference type="EMBL" id="MHOX01000030">
    <property type="protein sequence ID" value="OGZ70314.1"/>
    <property type="molecule type" value="Genomic_DNA"/>
</dbReference>
<accession>A0A1G2I669</accession>
<reference evidence="1 2" key="1">
    <citation type="journal article" date="2016" name="Nat. Commun.">
        <title>Thousands of microbial genomes shed light on interconnected biogeochemical processes in an aquifer system.</title>
        <authorList>
            <person name="Anantharaman K."/>
            <person name="Brown C.T."/>
            <person name="Hug L.A."/>
            <person name="Sharon I."/>
            <person name="Castelle C.J."/>
            <person name="Probst A.J."/>
            <person name="Thomas B.C."/>
            <person name="Singh A."/>
            <person name="Wilkins M.J."/>
            <person name="Karaoz U."/>
            <person name="Brodie E.L."/>
            <person name="Williams K.H."/>
            <person name="Hubbard S.S."/>
            <person name="Banfield J.F."/>
        </authorList>
    </citation>
    <scope>NUCLEOTIDE SEQUENCE [LARGE SCALE GENOMIC DNA]</scope>
</reference>
<dbReference type="Proteomes" id="UP000176308">
    <property type="component" value="Unassembled WGS sequence"/>
</dbReference>
<comment type="caution">
    <text evidence="1">The sequence shown here is derived from an EMBL/GenBank/DDBJ whole genome shotgun (WGS) entry which is preliminary data.</text>
</comment>
<name>A0A1G2I669_9BACT</name>
<evidence type="ECO:0000313" key="1">
    <source>
        <dbReference type="EMBL" id="OGZ70314.1"/>
    </source>
</evidence>
<sequence>MVDDDPECLVECQSCENITFSTDPEERFCGSCGHPVPMSILFKRAWEEVEEEDIYDIIYEEGQLCDEDFHFCLVIRQKILEALLTEEDLFYLKQNFCSFCGKKLPKKLPQRLQRRLKKKILEIKKRLPDRLSPDYFEALNDQLSEIE</sequence>
<dbReference type="AlphaFoldDB" id="A0A1G2I669"/>
<protein>
    <submittedName>
        <fullName evidence="1">Uncharacterized protein</fullName>
    </submittedName>
</protein>